<proteinExistence type="predicted"/>
<dbReference type="EMBL" id="FMSP01000018">
    <property type="protein sequence ID" value="SCV73508.1"/>
    <property type="molecule type" value="Genomic_DNA"/>
</dbReference>
<gene>
    <name evidence="2" type="ORF">BQ2448_7434</name>
</gene>
<organism evidence="2 3">
    <name type="scientific">Microbotryum intermedium</name>
    <dbReference type="NCBI Taxonomy" id="269621"/>
    <lineage>
        <taxon>Eukaryota</taxon>
        <taxon>Fungi</taxon>
        <taxon>Dikarya</taxon>
        <taxon>Basidiomycota</taxon>
        <taxon>Pucciniomycotina</taxon>
        <taxon>Microbotryomycetes</taxon>
        <taxon>Microbotryales</taxon>
        <taxon>Microbotryaceae</taxon>
        <taxon>Microbotryum</taxon>
    </lineage>
</organism>
<dbReference type="AlphaFoldDB" id="A0A238FQM7"/>
<dbReference type="Gene3D" id="2.40.50.40">
    <property type="match status" value="1"/>
</dbReference>
<sequence length="72" mass="8217">MEAFVVEKILDSRVCHGSLQYFVDWTSYGPQDGEWVAASNFDDNDYLVLDFHRSKPRKPGADCIQHLAKLDA</sequence>
<dbReference type="STRING" id="269621.A0A238FQM7"/>
<feature type="domain" description="Chromo" evidence="1">
    <location>
        <begin position="4"/>
        <end position="55"/>
    </location>
</feature>
<dbReference type="SMART" id="SM00298">
    <property type="entry name" value="CHROMO"/>
    <property type="match status" value="1"/>
</dbReference>
<keyword evidence="3" id="KW-1185">Reference proteome</keyword>
<dbReference type="CDD" id="cd00024">
    <property type="entry name" value="CD_CSD"/>
    <property type="match status" value="1"/>
</dbReference>
<dbReference type="PROSITE" id="PS50013">
    <property type="entry name" value="CHROMO_2"/>
    <property type="match status" value="1"/>
</dbReference>
<evidence type="ECO:0000259" key="1">
    <source>
        <dbReference type="PROSITE" id="PS50013"/>
    </source>
</evidence>
<dbReference type="Pfam" id="PF00385">
    <property type="entry name" value="Chromo"/>
    <property type="match status" value="1"/>
</dbReference>
<dbReference type="SUPFAM" id="SSF54160">
    <property type="entry name" value="Chromo domain-like"/>
    <property type="match status" value="1"/>
</dbReference>
<evidence type="ECO:0000313" key="2">
    <source>
        <dbReference type="EMBL" id="SCV73508.1"/>
    </source>
</evidence>
<accession>A0A238FQM7</accession>
<protein>
    <submittedName>
        <fullName evidence="2">BQ2448_7434 protein</fullName>
    </submittedName>
</protein>
<dbReference type="InterPro" id="IPR016197">
    <property type="entry name" value="Chromo-like_dom_sf"/>
</dbReference>
<evidence type="ECO:0000313" key="3">
    <source>
        <dbReference type="Proteomes" id="UP000198372"/>
    </source>
</evidence>
<reference evidence="3" key="1">
    <citation type="submission" date="2016-09" db="EMBL/GenBank/DDBJ databases">
        <authorList>
            <person name="Jeantristanb JTB J.-T."/>
            <person name="Ricardo R."/>
        </authorList>
    </citation>
    <scope>NUCLEOTIDE SEQUENCE [LARGE SCALE GENOMIC DNA]</scope>
</reference>
<name>A0A238FQM7_9BASI</name>
<dbReference type="OrthoDB" id="3364639at2759"/>
<dbReference type="InterPro" id="IPR000953">
    <property type="entry name" value="Chromo/chromo_shadow_dom"/>
</dbReference>
<dbReference type="Proteomes" id="UP000198372">
    <property type="component" value="Unassembled WGS sequence"/>
</dbReference>
<dbReference type="InterPro" id="IPR023780">
    <property type="entry name" value="Chromo_domain"/>
</dbReference>
<dbReference type="GO" id="GO:0006338">
    <property type="term" value="P:chromatin remodeling"/>
    <property type="evidence" value="ECO:0007669"/>
    <property type="project" value="UniProtKB-ARBA"/>
</dbReference>